<dbReference type="PROSITE" id="PS00194">
    <property type="entry name" value="THIOREDOXIN_1"/>
    <property type="match status" value="1"/>
</dbReference>
<keyword evidence="7" id="KW-1185">Reference proteome</keyword>
<sequence length="140" mass="14859">MLAILVIFALLASASSFLSPRPSSLRPSPAPLPASKSLSTPLSPPDLPTVLSLPACLLFFSAPWCGPCRLTVPAVDAVQPLLPCFEVNVDEAEEIVDKFGVEEIPTVLVLRGGRERGRVVGTCTEAVLRREIGRVLEGKG</sequence>
<feature type="domain" description="Thioredoxin" evidence="5">
    <location>
        <begin position="24"/>
        <end position="137"/>
    </location>
</feature>
<protein>
    <recommendedName>
        <fullName evidence="5">Thioredoxin domain-containing protein</fullName>
    </recommendedName>
</protein>
<dbReference type="EMBL" id="BRYB01001402">
    <property type="protein sequence ID" value="GMI24893.1"/>
    <property type="molecule type" value="Genomic_DNA"/>
</dbReference>
<evidence type="ECO:0000259" key="5">
    <source>
        <dbReference type="PROSITE" id="PS51352"/>
    </source>
</evidence>
<feature type="signal peptide" evidence="4">
    <location>
        <begin position="1"/>
        <end position="16"/>
    </location>
</feature>
<dbReference type="Gene3D" id="3.40.30.10">
    <property type="entry name" value="Glutaredoxin"/>
    <property type="match status" value="1"/>
</dbReference>
<evidence type="ECO:0000256" key="4">
    <source>
        <dbReference type="SAM" id="SignalP"/>
    </source>
</evidence>
<keyword evidence="4" id="KW-0732">Signal</keyword>
<feature type="chain" id="PRO_5045598743" description="Thioredoxin domain-containing protein" evidence="4">
    <location>
        <begin position="17"/>
        <end position="140"/>
    </location>
</feature>
<proteinExistence type="predicted"/>
<keyword evidence="2" id="KW-0249">Electron transport</keyword>
<dbReference type="Pfam" id="PF00085">
    <property type="entry name" value="Thioredoxin"/>
    <property type="match status" value="1"/>
</dbReference>
<dbReference type="PROSITE" id="PS51352">
    <property type="entry name" value="THIOREDOXIN_2"/>
    <property type="match status" value="1"/>
</dbReference>
<gene>
    <name evidence="6" type="ORF">TeGR_g14183</name>
</gene>
<evidence type="ECO:0000313" key="7">
    <source>
        <dbReference type="Proteomes" id="UP001165060"/>
    </source>
</evidence>
<evidence type="ECO:0000256" key="3">
    <source>
        <dbReference type="ARBA" id="ARBA00023157"/>
    </source>
</evidence>
<dbReference type="InterPro" id="IPR013766">
    <property type="entry name" value="Thioredoxin_domain"/>
</dbReference>
<dbReference type="InterPro" id="IPR017937">
    <property type="entry name" value="Thioredoxin_CS"/>
</dbReference>
<evidence type="ECO:0000256" key="2">
    <source>
        <dbReference type="ARBA" id="ARBA00022982"/>
    </source>
</evidence>
<reference evidence="6 7" key="1">
    <citation type="journal article" date="2023" name="Commun. Biol.">
        <title>Genome analysis of Parmales, the sister group of diatoms, reveals the evolutionary specialization of diatoms from phago-mixotrophs to photoautotrophs.</title>
        <authorList>
            <person name="Ban H."/>
            <person name="Sato S."/>
            <person name="Yoshikawa S."/>
            <person name="Yamada K."/>
            <person name="Nakamura Y."/>
            <person name="Ichinomiya M."/>
            <person name="Sato N."/>
            <person name="Blanc-Mathieu R."/>
            <person name="Endo H."/>
            <person name="Kuwata A."/>
            <person name="Ogata H."/>
        </authorList>
    </citation>
    <scope>NUCLEOTIDE SEQUENCE [LARGE SCALE GENOMIC DNA]</scope>
</reference>
<accession>A0ABQ6MF19</accession>
<dbReference type="SUPFAM" id="SSF52833">
    <property type="entry name" value="Thioredoxin-like"/>
    <property type="match status" value="1"/>
</dbReference>
<dbReference type="PANTHER" id="PTHR45663:SF11">
    <property type="entry name" value="GEO12009P1"/>
    <property type="match status" value="1"/>
</dbReference>
<organism evidence="6 7">
    <name type="scientific">Tetraparma gracilis</name>
    <dbReference type="NCBI Taxonomy" id="2962635"/>
    <lineage>
        <taxon>Eukaryota</taxon>
        <taxon>Sar</taxon>
        <taxon>Stramenopiles</taxon>
        <taxon>Ochrophyta</taxon>
        <taxon>Bolidophyceae</taxon>
        <taxon>Parmales</taxon>
        <taxon>Triparmaceae</taxon>
        <taxon>Tetraparma</taxon>
    </lineage>
</organism>
<dbReference type="PRINTS" id="PR00421">
    <property type="entry name" value="THIOREDOXIN"/>
</dbReference>
<keyword evidence="1" id="KW-0813">Transport</keyword>
<evidence type="ECO:0000256" key="1">
    <source>
        <dbReference type="ARBA" id="ARBA00022448"/>
    </source>
</evidence>
<dbReference type="PANTHER" id="PTHR45663">
    <property type="entry name" value="GEO12009P1"/>
    <property type="match status" value="1"/>
</dbReference>
<keyword evidence="3" id="KW-1015">Disulfide bond</keyword>
<dbReference type="Proteomes" id="UP001165060">
    <property type="component" value="Unassembled WGS sequence"/>
</dbReference>
<dbReference type="CDD" id="cd02947">
    <property type="entry name" value="TRX_family"/>
    <property type="match status" value="1"/>
</dbReference>
<evidence type="ECO:0000313" key="6">
    <source>
        <dbReference type="EMBL" id="GMI24893.1"/>
    </source>
</evidence>
<dbReference type="InterPro" id="IPR036249">
    <property type="entry name" value="Thioredoxin-like_sf"/>
</dbReference>
<name>A0ABQ6MF19_9STRA</name>
<comment type="caution">
    <text evidence="6">The sequence shown here is derived from an EMBL/GenBank/DDBJ whole genome shotgun (WGS) entry which is preliminary data.</text>
</comment>